<evidence type="ECO:0000313" key="2">
    <source>
        <dbReference type="Proteomes" id="UP000217790"/>
    </source>
</evidence>
<evidence type="ECO:0000313" key="1">
    <source>
        <dbReference type="EMBL" id="PBK93121.1"/>
    </source>
</evidence>
<reference evidence="2" key="1">
    <citation type="journal article" date="2017" name="Nat. Ecol. Evol.">
        <title>Genome expansion and lineage-specific genetic innovations in the forest pathogenic fungi Armillaria.</title>
        <authorList>
            <person name="Sipos G."/>
            <person name="Prasanna A.N."/>
            <person name="Walter M.C."/>
            <person name="O'Connor E."/>
            <person name="Balint B."/>
            <person name="Krizsan K."/>
            <person name="Kiss B."/>
            <person name="Hess J."/>
            <person name="Varga T."/>
            <person name="Slot J."/>
            <person name="Riley R."/>
            <person name="Boka B."/>
            <person name="Rigling D."/>
            <person name="Barry K."/>
            <person name="Lee J."/>
            <person name="Mihaltcheva S."/>
            <person name="LaButti K."/>
            <person name="Lipzen A."/>
            <person name="Waldron R."/>
            <person name="Moloney N.M."/>
            <person name="Sperisen C."/>
            <person name="Kredics L."/>
            <person name="Vagvoelgyi C."/>
            <person name="Patrignani A."/>
            <person name="Fitzpatrick D."/>
            <person name="Nagy I."/>
            <person name="Doyle S."/>
            <person name="Anderson J.B."/>
            <person name="Grigoriev I.V."/>
            <person name="Gueldener U."/>
            <person name="Muensterkoetter M."/>
            <person name="Nagy L.G."/>
        </authorList>
    </citation>
    <scope>NUCLEOTIDE SEQUENCE [LARGE SCALE GENOMIC DNA]</scope>
    <source>
        <strain evidence="2">Ar21-2</strain>
    </source>
</reference>
<name>A0A2H3DD27_ARMGA</name>
<protein>
    <submittedName>
        <fullName evidence="1">Uncharacterized protein</fullName>
    </submittedName>
</protein>
<dbReference type="OrthoDB" id="10581435at2759"/>
<dbReference type="AlphaFoldDB" id="A0A2H3DD27"/>
<dbReference type="STRING" id="47427.A0A2H3DD27"/>
<organism evidence="1 2">
    <name type="scientific">Armillaria gallica</name>
    <name type="common">Bulbous honey fungus</name>
    <name type="synonym">Armillaria bulbosa</name>
    <dbReference type="NCBI Taxonomy" id="47427"/>
    <lineage>
        <taxon>Eukaryota</taxon>
        <taxon>Fungi</taxon>
        <taxon>Dikarya</taxon>
        <taxon>Basidiomycota</taxon>
        <taxon>Agaricomycotina</taxon>
        <taxon>Agaricomycetes</taxon>
        <taxon>Agaricomycetidae</taxon>
        <taxon>Agaricales</taxon>
        <taxon>Marasmiineae</taxon>
        <taxon>Physalacriaceae</taxon>
        <taxon>Armillaria</taxon>
    </lineage>
</organism>
<dbReference type="EMBL" id="KZ293657">
    <property type="protein sequence ID" value="PBK93121.1"/>
    <property type="molecule type" value="Genomic_DNA"/>
</dbReference>
<sequence>MTFPSDSSCADVRVPRDRTIHLCERLKAYQTRNGKLQLLIEDNLNRDYEMGMQRDIDGRGLLGRSDAERDVTVRGGHLATSLSFPCAPLTTVIHDECLLPRQQRAATNSVSRRRRVVFAALHGDRRHDKWSLEKISKTAERDDVSRDWRADTGKSFCSVKTMIRTKLSSCGELDLLRRTAKKNEKNADTERRTRYSWLTRNINVKGNQETVVPSRLPRKVDPQLESGEYFLKHREKKAREIEYFHLDEKEETHINCEKVPDGSKNIIPRSSNDFTYLFTPRETIITLFSSFGLDRLAFSLYQEDNMTAVLQLNDTLPSTVDVNGTAFAAHFYDNDIAHTLKSNPVTMGEEAKTMSSMKMGRKHVETYSSTTGVPSSTGIISQNKEIMDSSAEEKRTGNAMTGSNVNRQLNSTKLYRSTPRAERRLRLRVFSYLIPMDEDTPPRARHYVHSSGDPY</sequence>
<accession>A0A2H3DD27</accession>
<keyword evidence="2" id="KW-1185">Reference proteome</keyword>
<dbReference type="Proteomes" id="UP000217790">
    <property type="component" value="Unassembled WGS sequence"/>
</dbReference>
<proteinExistence type="predicted"/>
<dbReference type="InParanoid" id="A0A2H3DD27"/>
<gene>
    <name evidence="1" type="ORF">ARMGADRAFT_1030529</name>
</gene>